<dbReference type="InterPro" id="IPR001584">
    <property type="entry name" value="Integrase_cat-core"/>
</dbReference>
<dbReference type="AlphaFoldDB" id="H3H597"/>
<feature type="domain" description="Integrase catalytic" evidence="2">
    <location>
        <begin position="1"/>
        <end position="147"/>
    </location>
</feature>
<reference evidence="3" key="2">
    <citation type="submission" date="2015-06" db="UniProtKB">
        <authorList>
            <consortium name="EnsemblProtists"/>
        </authorList>
    </citation>
    <scope>IDENTIFICATION</scope>
    <source>
        <strain evidence="3">Pr102</strain>
    </source>
</reference>
<dbReference type="InterPro" id="IPR050951">
    <property type="entry name" value="Retrovirus_Pol_polyprotein"/>
</dbReference>
<dbReference type="InterPro" id="IPR012337">
    <property type="entry name" value="RNaseH-like_sf"/>
</dbReference>
<sequence>MGDSYGNSKYLLVLKDHVSHYCELVVADTADSTVVVEALLAWHSRFGIPPVWVSDNGTHFKNEVVAELSRRLRTQQTFTPAYSPWVNGSIERVNRDILQVVRAMILSYKISYKDWVYLVPIIQSNLNHTAVPSLGNRAPVELFTGLQCPTPLSEFYLPNSNELQQVPPSQQIDSYLTDLRNSLHEMHCKVEDQRLKQRLLNKKRERGENLVNFAVGDFVLRSRVDEKNGNKLQVTWIGPYRVIRADSHSFRVQHLVTEDELDVHASRLKFYADSSLNVTDELLEHVASQGIILAVNELKEHRWNPDISDYEILVEWKGLQSIEDSYEPLQALAKEIRVLVNNYVELADDQQLRGHWQKISGMENSTPQPQLPANSTPTPPVSAQHEPRGHQRSRKRRHRATGEHPSDVSQRDASVGRATEVLLPHEQLSVRRTPDEDSQEHKSAEGHDFQLPLGRRTRSMTKAATIQRATDQAPTLSSPCARRQLRSQRSSKRRKNRVQRD</sequence>
<dbReference type="Proteomes" id="UP000005238">
    <property type="component" value="Unassembled WGS sequence"/>
</dbReference>
<proteinExistence type="predicted"/>
<dbReference type="EnsemblProtists" id="Phyra85793">
    <property type="protein sequence ID" value="Phyra85793"/>
    <property type="gene ID" value="Phyra85793"/>
</dbReference>
<feature type="compositionally biased region" description="Basic residues" evidence="1">
    <location>
        <begin position="390"/>
        <end position="399"/>
    </location>
</feature>
<dbReference type="PROSITE" id="PS50994">
    <property type="entry name" value="INTEGRASE"/>
    <property type="match status" value="1"/>
</dbReference>
<dbReference type="InterPro" id="IPR016197">
    <property type="entry name" value="Chromo-like_dom_sf"/>
</dbReference>
<dbReference type="eggNOG" id="KOG0017">
    <property type="taxonomic scope" value="Eukaryota"/>
</dbReference>
<evidence type="ECO:0000313" key="3">
    <source>
        <dbReference type="EnsemblProtists" id="Phyra85793"/>
    </source>
</evidence>
<protein>
    <recommendedName>
        <fullName evidence="2">Integrase catalytic domain-containing protein</fullName>
    </recommendedName>
</protein>
<dbReference type="HOGENOM" id="CLU_544569_0_0_1"/>
<reference evidence="4" key="1">
    <citation type="journal article" date="2006" name="Science">
        <title>Phytophthora genome sequences uncover evolutionary origins and mechanisms of pathogenesis.</title>
        <authorList>
            <person name="Tyler B.M."/>
            <person name="Tripathy S."/>
            <person name="Zhang X."/>
            <person name="Dehal P."/>
            <person name="Jiang R.H."/>
            <person name="Aerts A."/>
            <person name="Arredondo F.D."/>
            <person name="Baxter L."/>
            <person name="Bensasson D."/>
            <person name="Beynon J.L."/>
            <person name="Chapman J."/>
            <person name="Damasceno C.M."/>
            <person name="Dorrance A.E."/>
            <person name="Dou D."/>
            <person name="Dickerman A.W."/>
            <person name="Dubchak I.L."/>
            <person name="Garbelotto M."/>
            <person name="Gijzen M."/>
            <person name="Gordon S.G."/>
            <person name="Govers F."/>
            <person name="Grunwald N.J."/>
            <person name="Huang W."/>
            <person name="Ivors K.L."/>
            <person name="Jones R.W."/>
            <person name="Kamoun S."/>
            <person name="Krampis K."/>
            <person name="Lamour K.H."/>
            <person name="Lee M.K."/>
            <person name="McDonald W.H."/>
            <person name="Medina M."/>
            <person name="Meijer H.J."/>
            <person name="Nordberg E.K."/>
            <person name="Maclean D.J."/>
            <person name="Ospina-Giraldo M.D."/>
            <person name="Morris P.F."/>
            <person name="Phuntumart V."/>
            <person name="Putnam N.H."/>
            <person name="Rash S."/>
            <person name="Rose J.K."/>
            <person name="Sakihama Y."/>
            <person name="Salamov A.A."/>
            <person name="Savidor A."/>
            <person name="Scheuring C.F."/>
            <person name="Smith B.M."/>
            <person name="Sobral B.W."/>
            <person name="Terry A."/>
            <person name="Torto-Alalibo T.A."/>
            <person name="Win J."/>
            <person name="Xu Z."/>
            <person name="Zhang H."/>
            <person name="Grigoriev I.V."/>
            <person name="Rokhsar D.S."/>
            <person name="Boore J.L."/>
        </authorList>
    </citation>
    <scope>NUCLEOTIDE SEQUENCE [LARGE SCALE GENOMIC DNA]</scope>
    <source>
        <strain evidence="4">Pr102</strain>
    </source>
</reference>
<evidence type="ECO:0000256" key="1">
    <source>
        <dbReference type="SAM" id="MobiDB-lite"/>
    </source>
</evidence>
<dbReference type="PANTHER" id="PTHR37984:SF5">
    <property type="entry name" value="PROTEIN NYNRIN-LIKE"/>
    <property type="match status" value="1"/>
</dbReference>
<dbReference type="VEuPathDB" id="FungiDB:KRP23_11759"/>
<dbReference type="GO" id="GO:0015074">
    <property type="term" value="P:DNA integration"/>
    <property type="evidence" value="ECO:0007669"/>
    <property type="project" value="InterPro"/>
</dbReference>
<dbReference type="OMA" id="ENQIATH"/>
<feature type="region of interest" description="Disordered" evidence="1">
    <location>
        <begin position="360"/>
        <end position="501"/>
    </location>
</feature>
<dbReference type="InterPro" id="IPR036397">
    <property type="entry name" value="RNaseH_sf"/>
</dbReference>
<dbReference type="SUPFAM" id="SSF54160">
    <property type="entry name" value="Chromo domain-like"/>
    <property type="match status" value="1"/>
</dbReference>
<dbReference type="GO" id="GO:0003676">
    <property type="term" value="F:nucleic acid binding"/>
    <property type="evidence" value="ECO:0007669"/>
    <property type="project" value="InterPro"/>
</dbReference>
<accession>H3H597</accession>
<dbReference type="SUPFAM" id="SSF53098">
    <property type="entry name" value="Ribonuclease H-like"/>
    <property type="match status" value="1"/>
</dbReference>
<name>H3H597_PHYRM</name>
<dbReference type="InParanoid" id="H3H597"/>
<feature type="compositionally biased region" description="Basic and acidic residues" evidence="1">
    <location>
        <begin position="400"/>
        <end position="410"/>
    </location>
</feature>
<dbReference type="EMBL" id="DS566305">
    <property type="status" value="NOT_ANNOTATED_CDS"/>
    <property type="molecule type" value="Genomic_DNA"/>
</dbReference>
<dbReference type="Pfam" id="PF00665">
    <property type="entry name" value="rve"/>
    <property type="match status" value="1"/>
</dbReference>
<dbReference type="PANTHER" id="PTHR37984">
    <property type="entry name" value="PROTEIN CBG26694"/>
    <property type="match status" value="1"/>
</dbReference>
<dbReference type="Gene3D" id="3.30.420.10">
    <property type="entry name" value="Ribonuclease H-like superfamily/Ribonuclease H"/>
    <property type="match status" value="1"/>
</dbReference>
<keyword evidence="4" id="KW-1185">Reference proteome</keyword>
<organism evidence="3 4">
    <name type="scientific">Phytophthora ramorum</name>
    <name type="common">Sudden oak death agent</name>
    <dbReference type="NCBI Taxonomy" id="164328"/>
    <lineage>
        <taxon>Eukaryota</taxon>
        <taxon>Sar</taxon>
        <taxon>Stramenopiles</taxon>
        <taxon>Oomycota</taxon>
        <taxon>Peronosporomycetes</taxon>
        <taxon>Peronosporales</taxon>
        <taxon>Peronosporaceae</taxon>
        <taxon>Phytophthora</taxon>
    </lineage>
</organism>
<feature type="compositionally biased region" description="Polar residues" evidence="1">
    <location>
        <begin position="362"/>
        <end position="376"/>
    </location>
</feature>
<feature type="compositionally biased region" description="Basic and acidic residues" evidence="1">
    <location>
        <begin position="428"/>
        <end position="448"/>
    </location>
</feature>
<evidence type="ECO:0000313" key="4">
    <source>
        <dbReference type="Proteomes" id="UP000005238"/>
    </source>
</evidence>
<feature type="compositionally biased region" description="Polar residues" evidence="1">
    <location>
        <begin position="460"/>
        <end position="478"/>
    </location>
</feature>
<feature type="compositionally biased region" description="Basic residues" evidence="1">
    <location>
        <begin position="483"/>
        <end position="501"/>
    </location>
</feature>
<evidence type="ECO:0000259" key="2">
    <source>
        <dbReference type="PROSITE" id="PS50994"/>
    </source>
</evidence>